<dbReference type="SUPFAM" id="SSF50998">
    <property type="entry name" value="Quinoprotein alcohol dehydrogenase-like"/>
    <property type="match status" value="2"/>
</dbReference>
<protein>
    <recommendedName>
        <fullName evidence="7">Small-subunit processome Utp12 domain-containing protein</fullName>
    </recommendedName>
</protein>
<dbReference type="eggNOG" id="KOG0291">
    <property type="taxonomic scope" value="Eukaryota"/>
</dbReference>
<comment type="subcellular location">
    <subcellularLocation>
        <location evidence="1">Nucleus</location>
        <location evidence="1">Nucleolus</location>
    </subcellularLocation>
</comment>
<feature type="repeat" description="WD" evidence="6">
    <location>
        <begin position="275"/>
        <end position="316"/>
    </location>
</feature>
<reference evidence="8 9" key="1">
    <citation type="submission" date="2011-02" db="EMBL/GenBank/DDBJ databases">
        <title>The Genome Sequence of Sphaeroforma arctica JP610.</title>
        <authorList>
            <consortium name="The Broad Institute Genome Sequencing Platform"/>
            <person name="Russ C."/>
            <person name="Cuomo C."/>
            <person name="Young S.K."/>
            <person name="Zeng Q."/>
            <person name="Gargeya S."/>
            <person name="Alvarado L."/>
            <person name="Berlin A."/>
            <person name="Chapman S.B."/>
            <person name="Chen Z."/>
            <person name="Freedman E."/>
            <person name="Gellesch M."/>
            <person name="Goldberg J."/>
            <person name="Griggs A."/>
            <person name="Gujja S."/>
            <person name="Heilman E."/>
            <person name="Heiman D."/>
            <person name="Howarth C."/>
            <person name="Mehta T."/>
            <person name="Neiman D."/>
            <person name="Pearson M."/>
            <person name="Roberts A."/>
            <person name="Saif S."/>
            <person name="Shea T."/>
            <person name="Shenoy N."/>
            <person name="Sisk P."/>
            <person name="Stolte C."/>
            <person name="Sykes S."/>
            <person name="White J."/>
            <person name="Yandava C."/>
            <person name="Burger G."/>
            <person name="Gray M.W."/>
            <person name="Holland P.W.H."/>
            <person name="King N."/>
            <person name="Lang F.B.F."/>
            <person name="Roger A.J."/>
            <person name="Ruiz-Trillo I."/>
            <person name="Haas B."/>
            <person name="Nusbaum C."/>
            <person name="Birren B."/>
        </authorList>
    </citation>
    <scope>NUCLEOTIDE SEQUENCE [LARGE SCALE GENOMIC DNA]</scope>
    <source>
        <strain evidence="8 9">JP610</strain>
    </source>
</reference>
<dbReference type="EMBL" id="KQ241925">
    <property type="protein sequence ID" value="KNC82463.1"/>
    <property type="molecule type" value="Genomic_DNA"/>
</dbReference>
<evidence type="ECO:0000313" key="8">
    <source>
        <dbReference type="EMBL" id="KNC82463.1"/>
    </source>
</evidence>
<gene>
    <name evidence="8" type="ORF">SARC_05255</name>
</gene>
<evidence type="ECO:0000256" key="5">
    <source>
        <dbReference type="ARBA" id="ARBA00023242"/>
    </source>
</evidence>
<keyword evidence="4" id="KW-0677">Repeat</keyword>
<dbReference type="GeneID" id="25905759"/>
<dbReference type="SMART" id="SM00320">
    <property type="entry name" value="WD40"/>
    <property type="match status" value="11"/>
</dbReference>
<dbReference type="OrthoDB" id="3142434at2759"/>
<feature type="repeat" description="WD" evidence="6">
    <location>
        <begin position="317"/>
        <end position="358"/>
    </location>
</feature>
<feature type="repeat" description="WD" evidence="6">
    <location>
        <begin position="445"/>
        <end position="486"/>
    </location>
</feature>
<dbReference type="PROSITE" id="PS00678">
    <property type="entry name" value="WD_REPEATS_1"/>
    <property type="match status" value="2"/>
</dbReference>
<dbReference type="AlphaFoldDB" id="A0A0L0G2N6"/>
<evidence type="ECO:0000256" key="3">
    <source>
        <dbReference type="ARBA" id="ARBA00022574"/>
    </source>
</evidence>
<dbReference type="PANTHER" id="PTHR19858:SF0">
    <property type="entry name" value="PERIODIC TRYPTOPHAN PROTEIN 2 HOMOLOG"/>
    <property type="match status" value="1"/>
</dbReference>
<keyword evidence="3 6" id="KW-0853">WD repeat</keyword>
<dbReference type="Pfam" id="PF00400">
    <property type="entry name" value="WD40"/>
    <property type="match status" value="7"/>
</dbReference>
<keyword evidence="5" id="KW-0539">Nucleus</keyword>
<dbReference type="STRING" id="667725.A0A0L0G2N6"/>
<evidence type="ECO:0000256" key="4">
    <source>
        <dbReference type="ARBA" id="ARBA00022737"/>
    </source>
</evidence>
<feature type="domain" description="Small-subunit processome Utp12" evidence="7">
    <location>
        <begin position="679"/>
        <end position="783"/>
    </location>
</feature>
<evidence type="ECO:0000313" key="9">
    <source>
        <dbReference type="Proteomes" id="UP000054560"/>
    </source>
</evidence>
<evidence type="ECO:0000256" key="6">
    <source>
        <dbReference type="PROSITE-ProRule" id="PRU00221"/>
    </source>
</evidence>
<dbReference type="GO" id="GO:0000028">
    <property type="term" value="P:ribosomal small subunit assembly"/>
    <property type="evidence" value="ECO:0007669"/>
    <property type="project" value="TreeGrafter"/>
</dbReference>
<proteinExistence type="inferred from homology"/>
<feature type="repeat" description="WD" evidence="6">
    <location>
        <begin position="68"/>
        <end position="101"/>
    </location>
</feature>
<name>A0A0L0G2N6_9EUKA</name>
<dbReference type="GO" id="GO:0032040">
    <property type="term" value="C:small-subunit processome"/>
    <property type="evidence" value="ECO:0007669"/>
    <property type="project" value="TreeGrafter"/>
</dbReference>
<accession>A0A0L0G2N6</accession>
<organism evidence="8 9">
    <name type="scientific">Sphaeroforma arctica JP610</name>
    <dbReference type="NCBI Taxonomy" id="667725"/>
    <lineage>
        <taxon>Eukaryota</taxon>
        <taxon>Ichthyosporea</taxon>
        <taxon>Ichthyophonida</taxon>
        <taxon>Sphaeroforma</taxon>
    </lineage>
</organism>
<sequence>MVLYCIKFYALKVASTVLHHYTFKGKVNTASFSPDGKYFAVGVGKHTELWKAPGLHKEFAPFVHHRTYTGHHDDVTCIGWSSDSKFFSSGSEDMTARVYSVHPIAGFTPRLLSGHRDYVSGVFFSSDDSHIYTVCRNGALFCYRKVVQGVDEHGIPGYVAYEPPADGTGTKEAGDENMAPIWHLYTKHYFNHNHAKVICAGFHEKTNVLAVGFSNGVFCLYELPSFTEIHSLSISRNKISSVAINATGEWIAFGSEKLGQLLVWEWQSESYVLKQQGHFHEMGAVAYSPDGQLICTGGDDGKVKVWNTRSGFCFVTFSEHTASVTGVRFSHSGHAVYSCSLDGTVRAYDLIRYRNFRTMTSPQPVQFSCLAVDPASEMVCAGTQDTFDIYVWSLQTGRLLEVLSGHEGPITALHFNPLTSVLCSGSWDHELRMWDIFDNKASTEALPHTTDIRAFCFAPSGKEICVSTLDGQLTFWNVEEAKQVGSIECRRDIAGGRKRDDLVTAKNSASGKCFTSVCYSADGQVILAGGRTKYVCIYSVAERCLLKRFQITINSRFDGLLEKLNSKYITEAGTSMENYSDGEGSDLEDRVDHSLPGVAKGDLSKRNTRPEIRTRGVEFSPTGSAWAAATVEGLLIYSLDQKVVFDPYDLDIDVTPDTVKESLQEKEYEKAFSLALRLNEKELIIEVIESIPHQQIVLVVPRMGGRYIERALDVVAWGLENRRRIEFYLLWSFHILNVHGRYLKERSDRLQPVFRALQKSASAHKDSLAKLCQNNTYTMAYIQTLTDFANAENADTELGGDDDTEMFSDEVDMNEPRESLAMQMGLDMGDGAMDTTTATDVMPGWG</sequence>
<dbReference type="InterPro" id="IPR019775">
    <property type="entry name" value="WD40_repeat_CS"/>
</dbReference>
<dbReference type="InterPro" id="IPR001680">
    <property type="entry name" value="WD40_rpt"/>
</dbReference>
<feature type="repeat" description="WD" evidence="6">
    <location>
        <begin position="403"/>
        <end position="444"/>
    </location>
</feature>
<dbReference type="InterPro" id="IPR007148">
    <property type="entry name" value="SSU_processome_Utp12"/>
</dbReference>
<dbReference type="InterPro" id="IPR027145">
    <property type="entry name" value="PWP2"/>
</dbReference>
<dbReference type="InterPro" id="IPR011047">
    <property type="entry name" value="Quinoprotein_ADH-like_sf"/>
</dbReference>
<comment type="similarity">
    <text evidence="2">Belongs to the WD repeat PWP2 family.</text>
</comment>
<dbReference type="RefSeq" id="XP_014156365.1">
    <property type="nucleotide sequence ID" value="XM_014300890.1"/>
</dbReference>
<dbReference type="GO" id="GO:0000462">
    <property type="term" value="P:maturation of SSU-rRNA from tricistronic rRNA transcript (SSU-rRNA, 5.8S rRNA, LSU-rRNA)"/>
    <property type="evidence" value="ECO:0007669"/>
    <property type="project" value="TreeGrafter"/>
</dbReference>
<dbReference type="GO" id="GO:0034388">
    <property type="term" value="C:Pwp2p-containing subcomplex of 90S preribosome"/>
    <property type="evidence" value="ECO:0007669"/>
    <property type="project" value="TreeGrafter"/>
</dbReference>
<dbReference type="PROSITE" id="PS50082">
    <property type="entry name" value="WD_REPEATS_2"/>
    <property type="match status" value="5"/>
</dbReference>
<dbReference type="Proteomes" id="UP000054560">
    <property type="component" value="Unassembled WGS sequence"/>
</dbReference>
<evidence type="ECO:0000259" key="7">
    <source>
        <dbReference type="Pfam" id="PF04003"/>
    </source>
</evidence>
<dbReference type="InterPro" id="IPR015943">
    <property type="entry name" value="WD40/YVTN_repeat-like_dom_sf"/>
</dbReference>
<keyword evidence="9" id="KW-1185">Reference proteome</keyword>
<dbReference type="Pfam" id="PF04003">
    <property type="entry name" value="Utp12"/>
    <property type="match status" value="1"/>
</dbReference>
<dbReference type="PROSITE" id="PS50294">
    <property type="entry name" value="WD_REPEATS_REGION"/>
    <property type="match status" value="4"/>
</dbReference>
<evidence type="ECO:0000256" key="1">
    <source>
        <dbReference type="ARBA" id="ARBA00004604"/>
    </source>
</evidence>
<evidence type="ECO:0000256" key="2">
    <source>
        <dbReference type="ARBA" id="ARBA00010226"/>
    </source>
</evidence>
<dbReference type="PANTHER" id="PTHR19858">
    <property type="entry name" value="WD40 REPEAT PROTEIN"/>
    <property type="match status" value="1"/>
</dbReference>
<dbReference type="Gene3D" id="2.130.10.10">
    <property type="entry name" value="YVTN repeat-like/Quinoprotein amine dehydrogenase"/>
    <property type="match status" value="3"/>
</dbReference>
<dbReference type="CDD" id="cd00200">
    <property type="entry name" value="WD40"/>
    <property type="match status" value="1"/>
</dbReference>